<evidence type="ECO:0000256" key="1">
    <source>
        <dbReference type="ARBA" id="ARBA00004186"/>
    </source>
</evidence>
<dbReference type="PROSITE" id="PS00411">
    <property type="entry name" value="KINESIN_MOTOR_1"/>
    <property type="match status" value="1"/>
</dbReference>
<dbReference type="SUPFAM" id="SSF52540">
    <property type="entry name" value="P-loop containing nucleoside triphosphate hydrolases"/>
    <property type="match status" value="1"/>
</dbReference>
<dbReference type="GO" id="GO:0005524">
    <property type="term" value="F:ATP binding"/>
    <property type="evidence" value="ECO:0007669"/>
    <property type="project" value="UniProtKB-UniRule"/>
</dbReference>
<dbReference type="PANTHER" id="PTHR47970:SF2">
    <property type="entry name" value="KINESIN-LIKE PROTEIN KIN-5D"/>
    <property type="match status" value="1"/>
</dbReference>
<feature type="compositionally biased region" description="Polar residues" evidence="12">
    <location>
        <begin position="55"/>
        <end position="64"/>
    </location>
</feature>
<comment type="similarity">
    <text evidence="8">Belongs to the TRAFAC class myosin-kinesin ATPase superfamily. Kinesin family. KIN-5/BimC subfamily.</text>
</comment>
<evidence type="ECO:0000313" key="15">
    <source>
        <dbReference type="Proteomes" id="UP001054889"/>
    </source>
</evidence>
<evidence type="ECO:0000256" key="10">
    <source>
        <dbReference type="PROSITE-ProRule" id="PRU00283"/>
    </source>
</evidence>
<evidence type="ECO:0000256" key="2">
    <source>
        <dbReference type="ARBA" id="ARBA00022490"/>
    </source>
</evidence>
<reference evidence="14" key="1">
    <citation type="journal article" date="2018" name="DNA Res.">
        <title>Multiple hybrid de novo genome assembly of finger millet, an orphan allotetraploid crop.</title>
        <authorList>
            <person name="Hatakeyama M."/>
            <person name="Aluri S."/>
            <person name="Balachadran M.T."/>
            <person name="Sivarajan S.R."/>
            <person name="Patrignani A."/>
            <person name="Gruter S."/>
            <person name="Poveda L."/>
            <person name="Shimizu-Inatsugi R."/>
            <person name="Baeten J."/>
            <person name="Francoijs K.J."/>
            <person name="Nataraja K.N."/>
            <person name="Reddy Y.A.N."/>
            <person name="Phadnis S."/>
            <person name="Ravikumar R.L."/>
            <person name="Schlapbach R."/>
            <person name="Sreeman S.M."/>
            <person name="Shimizu K.K."/>
        </authorList>
    </citation>
    <scope>NUCLEOTIDE SEQUENCE</scope>
</reference>
<dbReference type="InterPro" id="IPR036961">
    <property type="entry name" value="Kinesin_motor_dom_sf"/>
</dbReference>
<dbReference type="PANTHER" id="PTHR47970">
    <property type="entry name" value="KINESIN-LIKE PROTEIN KIF11"/>
    <property type="match status" value="1"/>
</dbReference>
<reference evidence="14" key="2">
    <citation type="submission" date="2021-12" db="EMBL/GenBank/DDBJ databases">
        <title>Resequencing data analysis of finger millet.</title>
        <authorList>
            <person name="Hatakeyama M."/>
            <person name="Aluri S."/>
            <person name="Balachadran M.T."/>
            <person name="Sivarajan S.R."/>
            <person name="Poveda L."/>
            <person name="Shimizu-Inatsugi R."/>
            <person name="Schlapbach R."/>
            <person name="Sreeman S.M."/>
            <person name="Shimizu K.K."/>
        </authorList>
    </citation>
    <scope>NUCLEOTIDE SEQUENCE</scope>
</reference>
<evidence type="ECO:0000256" key="7">
    <source>
        <dbReference type="ARBA" id="ARBA00023212"/>
    </source>
</evidence>
<dbReference type="InterPro" id="IPR047149">
    <property type="entry name" value="KIF11-like"/>
</dbReference>
<dbReference type="InterPro" id="IPR019821">
    <property type="entry name" value="Kinesin_motor_CS"/>
</dbReference>
<evidence type="ECO:0000256" key="11">
    <source>
        <dbReference type="RuleBase" id="RU000394"/>
    </source>
</evidence>
<comment type="caution">
    <text evidence="14">The sequence shown here is derived from an EMBL/GenBank/DDBJ whole genome shotgun (WGS) entry which is preliminary data.</text>
</comment>
<comment type="subcellular location">
    <subcellularLocation>
        <location evidence="1">Cytoplasm</location>
        <location evidence="1">Cytoskeleton</location>
        <location evidence="1">Spindle</location>
    </subcellularLocation>
</comment>
<dbReference type="GO" id="GO:0007018">
    <property type="term" value="P:microtubule-based movement"/>
    <property type="evidence" value="ECO:0007669"/>
    <property type="project" value="InterPro"/>
</dbReference>
<evidence type="ECO:0000256" key="4">
    <source>
        <dbReference type="ARBA" id="ARBA00022741"/>
    </source>
</evidence>
<keyword evidence="4 10" id="KW-0547">Nucleotide-binding</keyword>
<dbReference type="Gene3D" id="3.40.850.10">
    <property type="entry name" value="Kinesin motor domain"/>
    <property type="match status" value="1"/>
</dbReference>
<protein>
    <recommendedName>
        <fullName evidence="11">Kinesin-like protein</fullName>
    </recommendedName>
</protein>
<dbReference type="EMBL" id="BQKI01000071">
    <property type="protein sequence ID" value="GJN14012.1"/>
    <property type="molecule type" value="Genomic_DNA"/>
</dbReference>
<organism evidence="14 15">
    <name type="scientific">Eleusine coracana subsp. coracana</name>
    <dbReference type="NCBI Taxonomy" id="191504"/>
    <lineage>
        <taxon>Eukaryota</taxon>
        <taxon>Viridiplantae</taxon>
        <taxon>Streptophyta</taxon>
        <taxon>Embryophyta</taxon>
        <taxon>Tracheophyta</taxon>
        <taxon>Spermatophyta</taxon>
        <taxon>Magnoliopsida</taxon>
        <taxon>Liliopsida</taxon>
        <taxon>Poales</taxon>
        <taxon>Poaceae</taxon>
        <taxon>PACMAD clade</taxon>
        <taxon>Chloridoideae</taxon>
        <taxon>Cynodonteae</taxon>
        <taxon>Eleusininae</taxon>
        <taxon>Eleusine</taxon>
    </lineage>
</organism>
<dbReference type="Pfam" id="PF00225">
    <property type="entry name" value="Kinesin"/>
    <property type="match status" value="1"/>
</dbReference>
<keyword evidence="6 10" id="KW-0505">Motor protein</keyword>
<keyword evidence="7" id="KW-0206">Cytoskeleton</keyword>
<dbReference type="GO" id="GO:0008574">
    <property type="term" value="F:plus-end-directed microtubule motor activity"/>
    <property type="evidence" value="ECO:0007669"/>
    <property type="project" value="TreeGrafter"/>
</dbReference>
<evidence type="ECO:0000256" key="12">
    <source>
        <dbReference type="SAM" id="MobiDB-lite"/>
    </source>
</evidence>
<dbReference type="GO" id="GO:0005876">
    <property type="term" value="C:spindle microtubule"/>
    <property type="evidence" value="ECO:0007669"/>
    <property type="project" value="TreeGrafter"/>
</dbReference>
<evidence type="ECO:0000256" key="3">
    <source>
        <dbReference type="ARBA" id="ARBA00022701"/>
    </source>
</evidence>
<dbReference type="GO" id="GO:0072686">
    <property type="term" value="C:mitotic spindle"/>
    <property type="evidence" value="ECO:0007669"/>
    <property type="project" value="TreeGrafter"/>
</dbReference>
<keyword evidence="2" id="KW-0963">Cytoplasm</keyword>
<evidence type="ECO:0000256" key="8">
    <source>
        <dbReference type="ARBA" id="ARBA00034704"/>
    </source>
</evidence>
<keyword evidence="15" id="KW-1185">Reference proteome</keyword>
<dbReference type="GO" id="GO:0008017">
    <property type="term" value="F:microtubule binding"/>
    <property type="evidence" value="ECO:0007669"/>
    <property type="project" value="InterPro"/>
</dbReference>
<dbReference type="FunFam" id="3.40.850.10:FF:000019">
    <property type="entry name" value="Kinesin-like protein KIN-5D"/>
    <property type="match status" value="1"/>
</dbReference>
<evidence type="ECO:0000256" key="6">
    <source>
        <dbReference type="ARBA" id="ARBA00023175"/>
    </source>
</evidence>
<name>A0AAV5DU83_ELECO</name>
<comment type="function">
    <text evidence="9">Responsible for microtubule translocation. May be important for the organization of phragmoplast-specific arrays of microtubules. Plays an essential role in stabilizing the mitotic spindle. Required during mitotic cytokinesis.</text>
</comment>
<dbReference type="InterPro" id="IPR001752">
    <property type="entry name" value="Kinesin_motor_dom"/>
</dbReference>
<gene>
    <name evidence="14" type="primary">gb00783</name>
    <name evidence="14" type="ORF">PR202_gb00783</name>
</gene>
<evidence type="ECO:0000256" key="9">
    <source>
        <dbReference type="ARBA" id="ARBA00046159"/>
    </source>
</evidence>
<dbReference type="SMART" id="SM00129">
    <property type="entry name" value="KISc"/>
    <property type="match status" value="1"/>
</dbReference>
<feature type="binding site" evidence="10">
    <location>
        <begin position="137"/>
        <end position="144"/>
    </location>
    <ligand>
        <name>ATP</name>
        <dbReference type="ChEBI" id="CHEBI:30616"/>
    </ligand>
</feature>
<sequence length="934" mass="104428">MEASTPRRGGDPAAFMSPSPSPTPRATSSSATPRKQDATTTTRGSSFTRDPEQGAPSTSRSSSDAGEPPSDEERRLNAPVVITCNEQKREVSVAQSIANKQIDRTFLFDKQDVFNHAVVPLVNEVLDGYNCTIFAYGQTGTGKTYTMEGGGGKAQNGELPSDAGVIPRAVKQIFDILDAQSAEYSMKVSFLELYNEELTDLLAPEEPKLSDDKSKKPMALMEDGKGGVFVRGLEEEVVSSAAEIYKILEKGSAKRKTAETLLNKQSSRSHSIFSITIHIKECTPEGEEMIKSGKLNLVDLAGSENVSRSGARDVNQKMMKSALIKDLFIEMDRLKQELYAAREKNGVYIPREQFLADEAEKKVNTLIVLHLHTFYLCLYFQFSLENVLVDEAQKLQSELENTAGDLSGLFSKLERKGKIEDANKTVVQHFRSQLTEDMGLLHRTVSTSVSQQESQLKSLEERMQSFVSSKGKVAGGLQEHVRKLKESFNSSISELHGVAEQLKLKSHLSFEKINSHVTTHMSGLEDFSLVLMQCLKGLLVDADQLLVELQNGLSQQELNFAKFFKQQHEELSRNLERSKSVSTTTVNFFRTIDAHTLVLIKILEESQSVHKKQLLQLQKKFEVIFAEVAYFVNSALVWENEFTKFMLTDYIKQIQVVAADEEKYLMEKIAGLLTESNARKKNMVHNCCTFLHDTNSFSNCIHVQDDICSLDKTVCEHSNNMQTQTTKLHDFTSCMREQWEAYMERAEEAFHQNVSSIEQKRCFFMENLQQCKTRAESCSEQWSTAQNSVLALGRSNAEAIRSAISYLKCTLNLLLVSDSLKLDLGICDNVKSIITASKAELHELLSGHQEKTKGISGNADRSLGYDYKVDEPTCSTPRRREINIPSRQSIGHLATPALEDLVKSFWDSRTPTKLAKGNGKSILETQRAPLATVN</sequence>
<feature type="region of interest" description="Disordered" evidence="12">
    <location>
        <begin position="1"/>
        <end position="78"/>
    </location>
</feature>
<keyword evidence="5 10" id="KW-0067">ATP-binding</keyword>
<feature type="compositionally biased region" description="Polar residues" evidence="12">
    <location>
        <begin position="38"/>
        <end position="48"/>
    </location>
</feature>
<keyword evidence="3 11" id="KW-0493">Microtubule</keyword>
<evidence type="ECO:0000313" key="14">
    <source>
        <dbReference type="EMBL" id="GJN14012.1"/>
    </source>
</evidence>
<dbReference type="GO" id="GO:0051231">
    <property type="term" value="P:spindle elongation"/>
    <property type="evidence" value="ECO:0007669"/>
    <property type="project" value="TreeGrafter"/>
</dbReference>
<dbReference type="Proteomes" id="UP001054889">
    <property type="component" value="Unassembled WGS sequence"/>
</dbReference>
<dbReference type="GO" id="GO:0090307">
    <property type="term" value="P:mitotic spindle assembly"/>
    <property type="evidence" value="ECO:0007669"/>
    <property type="project" value="TreeGrafter"/>
</dbReference>
<dbReference type="PROSITE" id="PS50067">
    <property type="entry name" value="KINESIN_MOTOR_2"/>
    <property type="match status" value="1"/>
</dbReference>
<feature type="domain" description="Kinesin motor" evidence="13">
    <location>
        <begin position="28"/>
        <end position="313"/>
    </location>
</feature>
<accession>A0AAV5DU83</accession>
<dbReference type="InterPro" id="IPR027417">
    <property type="entry name" value="P-loop_NTPase"/>
</dbReference>
<proteinExistence type="inferred from homology"/>
<evidence type="ECO:0000259" key="13">
    <source>
        <dbReference type="PROSITE" id="PS50067"/>
    </source>
</evidence>
<dbReference type="PRINTS" id="PR00380">
    <property type="entry name" value="KINESINHEAVY"/>
</dbReference>
<evidence type="ECO:0000256" key="5">
    <source>
        <dbReference type="ARBA" id="ARBA00022840"/>
    </source>
</evidence>
<dbReference type="AlphaFoldDB" id="A0AAV5DU83"/>
<feature type="compositionally biased region" description="Low complexity" evidence="12">
    <location>
        <begin position="24"/>
        <end position="33"/>
    </location>
</feature>